<keyword evidence="7" id="KW-0029">Amino-acid transport</keyword>
<dbReference type="Pfam" id="PF00005">
    <property type="entry name" value="ABC_tran"/>
    <property type="match status" value="1"/>
</dbReference>
<dbReference type="GO" id="GO:0015426">
    <property type="term" value="F:ATPase-coupled polar amino acid-transporter activity"/>
    <property type="evidence" value="ECO:0007669"/>
    <property type="project" value="UniProtKB-EC"/>
</dbReference>
<keyword evidence="3" id="KW-0813">Transport</keyword>
<dbReference type="InterPro" id="IPR030679">
    <property type="entry name" value="ABC_ATPase_HisP-typ"/>
</dbReference>
<dbReference type="EC" id="7.4.2.1" evidence="9"/>
<evidence type="ECO:0000256" key="7">
    <source>
        <dbReference type="ARBA" id="ARBA00022970"/>
    </source>
</evidence>
<keyword evidence="14" id="KW-1185">Reference proteome</keyword>
<evidence type="ECO:0000313" key="14">
    <source>
        <dbReference type="Proteomes" id="UP000316706"/>
    </source>
</evidence>
<keyword evidence="6 13" id="KW-0067">ATP-binding</keyword>
<keyword evidence="8" id="KW-0472">Membrane</keyword>
<comment type="similarity">
    <text evidence="2">Belongs to the ABC transporter superfamily.</text>
</comment>
<gene>
    <name evidence="13" type="ORF">FHX41_4066</name>
</gene>
<dbReference type="GO" id="GO:0005886">
    <property type="term" value="C:plasma membrane"/>
    <property type="evidence" value="ECO:0007669"/>
    <property type="project" value="UniProtKB-SubCell"/>
</dbReference>
<sequence length="271" mass="29581">MTDSEDGPGLTEGGPEDPAPERAAEGGRPLVVVENVNKHFGELHVLKDINLTVNSGEVVVVIGPSGGGKSTLCRSINRLEPIDSGKILVDGKELPKEGKELAKLRADVGMVFQSFNLFAHKTILENVTLGPIKVRKQGRQESEKHAMELLERVGIADQAQKYPAQLSGGQQQRAAIARSLAMRPKVMLFDEPTSALDPEMVNEVLDVMTGLAREGMTMIVVTHEMGFARRAAQKVVFMADGQIVEENTPEEFFTNARTDRAKDFLSKILTH</sequence>
<evidence type="ECO:0000256" key="8">
    <source>
        <dbReference type="ARBA" id="ARBA00023136"/>
    </source>
</evidence>
<evidence type="ECO:0000256" key="10">
    <source>
        <dbReference type="ARBA" id="ARBA00047624"/>
    </source>
</evidence>
<dbReference type="PROSITE" id="PS00211">
    <property type="entry name" value="ABC_TRANSPORTER_1"/>
    <property type="match status" value="1"/>
</dbReference>
<dbReference type="SMART" id="SM00382">
    <property type="entry name" value="AAA"/>
    <property type="match status" value="1"/>
</dbReference>
<dbReference type="GO" id="GO:0005524">
    <property type="term" value="F:ATP binding"/>
    <property type="evidence" value="ECO:0007669"/>
    <property type="project" value="UniProtKB-KW"/>
</dbReference>
<reference evidence="13 14" key="1">
    <citation type="submission" date="2019-06" db="EMBL/GenBank/DDBJ databases">
        <title>Sequencing the genomes of 1000 actinobacteria strains.</title>
        <authorList>
            <person name="Klenk H.-P."/>
        </authorList>
    </citation>
    <scope>NUCLEOTIDE SEQUENCE [LARGE SCALE GENOMIC DNA]</scope>
    <source>
        <strain evidence="13 14">DSM 45043</strain>
    </source>
</reference>
<dbReference type="SUPFAM" id="SSF52540">
    <property type="entry name" value="P-loop containing nucleoside triphosphate hydrolases"/>
    <property type="match status" value="1"/>
</dbReference>
<dbReference type="Gene3D" id="3.40.50.300">
    <property type="entry name" value="P-loop containing nucleotide triphosphate hydrolases"/>
    <property type="match status" value="1"/>
</dbReference>
<dbReference type="InterPro" id="IPR027417">
    <property type="entry name" value="P-loop_NTPase"/>
</dbReference>
<dbReference type="CDD" id="cd03262">
    <property type="entry name" value="ABC_HisP_GlnQ"/>
    <property type="match status" value="1"/>
</dbReference>
<dbReference type="PROSITE" id="PS50893">
    <property type="entry name" value="ABC_TRANSPORTER_2"/>
    <property type="match status" value="1"/>
</dbReference>
<evidence type="ECO:0000256" key="9">
    <source>
        <dbReference type="ARBA" id="ARBA00038850"/>
    </source>
</evidence>
<evidence type="ECO:0000256" key="2">
    <source>
        <dbReference type="ARBA" id="ARBA00005417"/>
    </source>
</evidence>
<evidence type="ECO:0000313" key="13">
    <source>
        <dbReference type="EMBL" id="TQM70343.1"/>
    </source>
</evidence>
<feature type="domain" description="ABC transporter" evidence="12">
    <location>
        <begin position="31"/>
        <end position="265"/>
    </location>
</feature>
<dbReference type="EMBL" id="VFPO01000001">
    <property type="protein sequence ID" value="TQM70343.1"/>
    <property type="molecule type" value="Genomic_DNA"/>
</dbReference>
<accession>A0A543IID7</accession>
<feature type="region of interest" description="Disordered" evidence="11">
    <location>
        <begin position="1"/>
        <end position="25"/>
    </location>
</feature>
<dbReference type="Proteomes" id="UP000316706">
    <property type="component" value="Unassembled WGS sequence"/>
</dbReference>
<dbReference type="InterPro" id="IPR050086">
    <property type="entry name" value="MetN_ABC_transporter-like"/>
</dbReference>
<evidence type="ECO:0000259" key="12">
    <source>
        <dbReference type="PROSITE" id="PS50893"/>
    </source>
</evidence>
<evidence type="ECO:0000256" key="6">
    <source>
        <dbReference type="ARBA" id="ARBA00022840"/>
    </source>
</evidence>
<dbReference type="FunFam" id="3.40.50.300:FF:000020">
    <property type="entry name" value="Amino acid ABC transporter ATP-binding component"/>
    <property type="match status" value="1"/>
</dbReference>
<dbReference type="InterPro" id="IPR017871">
    <property type="entry name" value="ABC_transporter-like_CS"/>
</dbReference>
<dbReference type="OrthoDB" id="3509905at2"/>
<evidence type="ECO:0000256" key="4">
    <source>
        <dbReference type="ARBA" id="ARBA00022475"/>
    </source>
</evidence>
<comment type="catalytic activity">
    <reaction evidence="10">
        <text>a polar amino acid(out) + ATP + H2O = a polar amino acid(in) + ADP + phosphate + H(+)</text>
        <dbReference type="Rhea" id="RHEA:14673"/>
        <dbReference type="ChEBI" id="CHEBI:15377"/>
        <dbReference type="ChEBI" id="CHEBI:15378"/>
        <dbReference type="ChEBI" id="CHEBI:30616"/>
        <dbReference type="ChEBI" id="CHEBI:43474"/>
        <dbReference type="ChEBI" id="CHEBI:62031"/>
        <dbReference type="ChEBI" id="CHEBI:456216"/>
        <dbReference type="EC" id="7.4.2.1"/>
    </reaction>
    <physiologicalReaction direction="left-to-right" evidence="10">
        <dbReference type="Rhea" id="RHEA:14674"/>
    </physiologicalReaction>
</comment>
<evidence type="ECO:0000256" key="5">
    <source>
        <dbReference type="ARBA" id="ARBA00022741"/>
    </source>
</evidence>
<keyword evidence="5" id="KW-0547">Nucleotide-binding</keyword>
<dbReference type="PANTHER" id="PTHR43166:SF9">
    <property type="entry name" value="GLUTAMATE_ASPARTATE IMPORT ATP-BINDING PROTEIN GLTL"/>
    <property type="match status" value="1"/>
</dbReference>
<comment type="caution">
    <text evidence="13">The sequence shown here is derived from an EMBL/GenBank/DDBJ whole genome shotgun (WGS) entry which is preliminary data.</text>
</comment>
<evidence type="ECO:0000256" key="11">
    <source>
        <dbReference type="SAM" id="MobiDB-lite"/>
    </source>
</evidence>
<proteinExistence type="inferred from homology"/>
<name>A0A543IID7_9ACTN</name>
<keyword evidence="4" id="KW-1003">Cell membrane</keyword>
<comment type="subcellular location">
    <subcellularLocation>
        <location evidence="1">Cell membrane</location>
        <topology evidence="1">Peripheral membrane protein</topology>
    </subcellularLocation>
</comment>
<dbReference type="AlphaFoldDB" id="A0A543IID7"/>
<organism evidence="13 14">
    <name type="scientific">Actinomadura hallensis</name>
    <dbReference type="NCBI Taxonomy" id="337895"/>
    <lineage>
        <taxon>Bacteria</taxon>
        <taxon>Bacillati</taxon>
        <taxon>Actinomycetota</taxon>
        <taxon>Actinomycetes</taxon>
        <taxon>Streptosporangiales</taxon>
        <taxon>Thermomonosporaceae</taxon>
        <taxon>Actinomadura</taxon>
    </lineage>
</organism>
<dbReference type="PIRSF" id="PIRSF039085">
    <property type="entry name" value="ABC_ATPase_HisP"/>
    <property type="match status" value="1"/>
</dbReference>
<dbReference type="GO" id="GO:0016887">
    <property type="term" value="F:ATP hydrolysis activity"/>
    <property type="evidence" value="ECO:0007669"/>
    <property type="project" value="InterPro"/>
</dbReference>
<dbReference type="InterPro" id="IPR003439">
    <property type="entry name" value="ABC_transporter-like_ATP-bd"/>
</dbReference>
<dbReference type="PANTHER" id="PTHR43166">
    <property type="entry name" value="AMINO ACID IMPORT ATP-BINDING PROTEIN"/>
    <property type="match status" value="1"/>
</dbReference>
<protein>
    <recommendedName>
        <fullName evidence="9">ABC-type polar-amino-acid transporter</fullName>
        <ecNumber evidence="9">7.4.2.1</ecNumber>
    </recommendedName>
</protein>
<evidence type="ECO:0000256" key="3">
    <source>
        <dbReference type="ARBA" id="ARBA00022448"/>
    </source>
</evidence>
<dbReference type="InterPro" id="IPR003593">
    <property type="entry name" value="AAA+_ATPase"/>
</dbReference>
<evidence type="ECO:0000256" key="1">
    <source>
        <dbReference type="ARBA" id="ARBA00004202"/>
    </source>
</evidence>